<keyword evidence="2" id="KW-1185">Reference proteome</keyword>
<dbReference type="Proteomes" id="UP000181976">
    <property type="component" value="Unassembled WGS sequence"/>
</dbReference>
<name>A0A1I1VPN9_9BACT</name>
<gene>
    <name evidence="1" type="ORF">SAMN05444380_102187</name>
</gene>
<dbReference type="InParanoid" id="A0A1I1VPN9"/>
<protein>
    <submittedName>
        <fullName evidence="1">DsrE/DsrF-like family protein</fullName>
    </submittedName>
</protein>
<sequence length="118" mass="12776">MTKIAILVFSDTNSAEALGKVANAFTLASEATEAGDQLKIIFEGAGTKWIGELEKEDHKVHAMYKALKDKITGACSFCAKAYGVKSQVEKAGIPLLSEYKDHPSIRTLIAEGFHIISF</sequence>
<dbReference type="InterPro" id="IPR027396">
    <property type="entry name" value="DsrEFH-like"/>
</dbReference>
<dbReference type="SUPFAM" id="SSF75169">
    <property type="entry name" value="DsrEFH-like"/>
    <property type="match status" value="1"/>
</dbReference>
<dbReference type="RefSeq" id="WP_010528324.1">
    <property type="nucleotide sequence ID" value="NZ_AFSL01000081.1"/>
</dbReference>
<proteinExistence type="predicted"/>
<dbReference type="InterPro" id="IPR003787">
    <property type="entry name" value="Sulphur_relay_DsrE/F-like"/>
</dbReference>
<dbReference type="EMBL" id="FONA01000002">
    <property type="protein sequence ID" value="SFD82470.1"/>
    <property type="molecule type" value="Genomic_DNA"/>
</dbReference>
<accession>A0A1I1VPN9</accession>
<dbReference type="eggNOG" id="COG3370">
    <property type="taxonomic scope" value="Bacteria"/>
</dbReference>
<evidence type="ECO:0000313" key="2">
    <source>
        <dbReference type="Proteomes" id="UP000181976"/>
    </source>
</evidence>
<dbReference type="Pfam" id="PF02635">
    <property type="entry name" value="DsrE"/>
    <property type="match status" value="1"/>
</dbReference>
<dbReference type="AlphaFoldDB" id="A0A1I1VPN9"/>
<dbReference type="Gene3D" id="3.40.1260.10">
    <property type="entry name" value="DsrEFH-like"/>
    <property type="match status" value="1"/>
</dbReference>
<reference evidence="1 2" key="1">
    <citation type="submission" date="2016-10" db="EMBL/GenBank/DDBJ databases">
        <authorList>
            <person name="de Groot N.N."/>
        </authorList>
    </citation>
    <scope>NUCLEOTIDE SEQUENCE [LARGE SCALE GENOMIC DNA]</scope>
    <source>
        <strain evidence="1 2">DSM 19012</strain>
    </source>
</reference>
<dbReference type="OrthoDB" id="9807925at2"/>
<evidence type="ECO:0000313" key="1">
    <source>
        <dbReference type="EMBL" id="SFD82470.1"/>
    </source>
</evidence>
<organism evidence="1 2">
    <name type="scientific">Thermophagus xiamenensis</name>
    <dbReference type="NCBI Taxonomy" id="385682"/>
    <lineage>
        <taxon>Bacteria</taxon>
        <taxon>Pseudomonadati</taxon>
        <taxon>Bacteroidota</taxon>
        <taxon>Bacteroidia</taxon>
        <taxon>Marinilabiliales</taxon>
        <taxon>Marinilabiliaceae</taxon>
        <taxon>Thermophagus</taxon>
    </lineage>
</organism>